<dbReference type="EMBL" id="KK115151">
    <property type="protein sequence ID" value="KFM64292.1"/>
    <property type="molecule type" value="Genomic_DNA"/>
</dbReference>
<organism evidence="1 2">
    <name type="scientific">Stegodyphus mimosarum</name>
    <name type="common">African social velvet spider</name>
    <dbReference type="NCBI Taxonomy" id="407821"/>
    <lineage>
        <taxon>Eukaryota</taxon>
        <taxon>Metazoa</taxon>
        <taxon>Ecdysozoa</taxon>
        <taxon>Arthropoda</taxon>
        <taxon>Chelicerata</taxon>
        <taxon>Arachnida</taxon>
        <taxon>Araneae</taxon>
        <taxon>Araneomorphae</taxon>
        <taxon>Entelegynae</taxon>
        <taxon>Eresoidea</taxon>
        <taxon>Eresidae</taxon>
        <taxon>Stegodyphus</taxon>
    </lineage>
</organism>
<evidence type="ECO:0000313" key="1">
    <source>
        <dbReference type="EMBL" id="KFM64292.1"/>
    </source>
</evidence>
<dbReference type="PANTHER" id="PTHR16220">
    <property type="entry name" value="WD REPEAT PROTEIN 8-RELATED"/>
    <property type="match status" value="1"/>
</dbReference>
<dbReference type="STRING" id="407821.A0A087TGQ3"/>
<feature type="non-terminal residue" evidence="1">
    <location>
        <position position="158"/>
    </location>
</feature>
<dbReference type="AlphaFoldDB" id="A0A087TGQ3"/>
<keyword evidence="2" id="KW-1185">Reference proteome</keyword>
<gene>
    <name evidence="1" type="ORF">X975_13185</name>
</gene>
<dbReference type="GO" id="GO:1990811">
    <property type="term" value="C:MWP complex"/>
    <property type="evidence" value="ECO:0007669"/>
    <property type="project" value="TreeGrafter"/>
</dbReference>
<dbReference type="Gene3D" id="2.130.10.10">
    <property type="entry name" value="YVTN repeat-like/Quinoprotein amine dehydrogenase"/>
    <property type="match status" value="1"/>
</dbReference>
<dbReference type="SUPFAM" id="SSF82171">
    <property type="entry name" value="DPP6 N-terminal domain-like"/>
    <property type="match status" value="1"/>
</dbReference>
<name>A0A087TGQ3_STEMI</name>
<dbReference type="OrthoDB" id="308690at2759"/>
<dbReference type="GO" id="GO:0005815">
    <property type="term" value="C:microtubule organizing center"/>
    <property type="evidence" value="ECO:0007669"/>
    <property type="project" value="TreeGrafter"/>
</dbReference>
<dbReference type="InterPro" id="IPR052778">
    <property type="entry name" value="Centrosome-WD_assoc"/>
</dbReference>
<proteinExistence type="predicted"/>
<dbReference type="PANTHER" id="PTHR16220:SF0">
    <property type="entry name" value="WD REPEAT-CONTAINING PROTEIN WRAP73"/>
    <property type="match status" value="1"/>
</dbReference>
<accession>A0A087TGQ3</accession>
<dbReference type="OMA" id="WRGRINE"/>
<protein>
    <submittedName>
        <fullName evidence="1">WD repeat-containing protein</fullName>
    </submittedName>
</protein>
<dbReference type="InterPro" id="IPR015943">
    <property type="entry name" value="WD40/YVTN_repeat-like_dom_sf"/>
</dbReference>
<dbReference type="Proteomes" id="UP000054359">
    <property type="component" value="Unassembled WGS sequence"/>
</dbReference>
<sequence>MKKENLVQVWNLNCLSWRGRINEGSLAITYASWAPDSRHILILCEFHVSLKIWSITSETCVEIDSPKPIENCFAFSSCGKYFVVVNRTKLKDYLSVYACDTWQIIKIFPVDTKDLSSIQLSPVDLVIGVIDALIEYKILFYSVDGRLLGKYTKEGHIG</sequence>
<reference evidence="1 2" key="1">
    <citation type="submission" date="2013-11" db="EMBL/GenBank/DDBJ databases">
        <title>Genome sequencing of Stegodyphus mimosarum.</title>
        <authorList>
            <person name="Bechsgaard J."/>
        </authorList>
    </citation>
    <scope>NUCLEOTIDE SEQUENCE [LARGE SCALE GENOMIC DNA]</scope>
</reference>
<evidence type="ECO:0000313" key="2">
    <source>
        <dbReference type="Proteomes" id="UP000054359"/>
    </source>
</evidence>